<keyword evidence="1" id="KW-0067">ATP-binding</keyword>
<dbReference type="GO" id="GO:0004386">
    <property type="term" value="F:helicase activity"/>
    <property type="evidence" value="ECO:0007669"/>
    <property type="project" value="UniProtKB-KW"/>
</dbReference>
<evidence type="ECO:0000313" key="1">
    <source>
        <dbReference type="EMBL" id="MCI00068.1"/>
    </source>
</evidence>
<dbReference type="AlphaFoldDB" id="A0A392NJJ9"/>
<sequence>FIKQSQDDGADEVTWKISPVNERLKAVSKHMPKIIQALADSSRANMLQIHRCSEDKASAKVEELLITPTPSASAKAPLSLSKLGLKKLNPDQDVDFNCNPTTLSNSLVSGGRNPFRTPPSFSCRVDKVIYLLVCWSLQPSIGILLFVC</sequence>
<proteinExistence type="predicted"/>
<feature type="non-terminal residue" evidence="1">
    <location>
        <position position="1"/>
    </location>
</feature>
<name>A0A392NJJ9_9FABA</name>
<keyword evidence="2" id="KW-1185">Reference proteome</keyword>
<protein>
    <submittedName>
        <fullName evidence="1">DNA replication ATP-dependent helicase/nuclease DNA2</fullName>
    </submittedName>
</protein>
<keyword evidence="1" id="KW-0378">Hydrolase</keyword>
<reference evidence="1 2" key="1">
    <citation type="journal article" date="2018" name="Front. Plant Sci.">
        <title>Red Clover (Trifolium pratense) and Zigzag Clover (T. medium) - A Picture of Genomic Similarities and Differences.</title>
        <authorList>
            <person name="Dluhosova J."/>
            <person name="Istvanek J."/>
            <person name="Nedelnik J."/>
            <person name="Repkova J."/>
        </authorList>
    </citation>
    <scope>NUCLEOTIDE SEQUENCE [LARGE SCALE GENOMIC DNA]</scope>
    <source>
        <strain evidence="2">cv. 10/8</strain>
        <tissue evidence="1">Leaf</tissue>
    </source>
</reference>
<organism evidence="1 2">
    <name type="scientific">Trifolium medium</name>
    <dbReference type="NCBI Taxonomy" id="97028"/>
    <lineage>
        <taxon>Eukaryota</taxon>
        <taxon>Viridiplantae</taxon>
        <taxon>Streptophyta</taxon>
        <taxon>Embryophyta</taxon>
        <taxon>Tracheophyta</taxon>
        <taxon>Spermatophyta</taxon>
        <taxon>Magnoliopsida</taxon>
        <taxon>eudicotyledons</taxon>
        <taxon>Gunneridae</taxon>
        <taxon>Pentapetalae</taxon>
        <taxon>rosids</taxon>
        <taxon>fabids</taxon>
        <taxon>Fabales</taxon>
        <taxon>Fabaceae</taxon>
        <taxon>Papilionoideae</taxon>
        <taxon>50 kb inversion clade</taxon>
        <taxon>NPAAA clade</taxon>
        <taxon>Hologalegina</taxon>
        <taxon>IRL clade</taxon>
        <taxon>Trifolieae</taxon>
        <taxon>Trifolium</taxon>
    </lineage>
</organism>
<keyword evidence="1" id="KW-0547">Nucleotide-binding</keyword>
<dbReference type="EMBL" id="LXQA010042122">
    <property type="protein sequence ID" value="MCI00068.1"/>
    <property type="molecule type" value="Genomic_DNA"/>
</dbReference>
<dbReference type="Proteomes" id="UP000265520">
    <property type="component" value="Unassembled WGS sequence"/>
</dbReference>
<keyword evidence="1" id="KW-0347">Helicase</keyword>
<comment type="caution">
    <text evidence="1">The sequence shown here is derived from an EMBL/GenBank/DDBJ whole genome shotgun (WGS) entry which is preliminary data.</text>
</comment>
<evidence type="ECO:0000313" key="2">
    <source>
        <dbReference type="Proteomes" id="UP000265520"/>
    </source>
</evidence>
<accession>A0A392NJJ9</accession>